<evidence type="ECO:0000313" key="6">
    <source>
        <dbReference type="EMBL" id="MFC1413340.1"/>
    </source>
</evidence>
<dbReference type="InterPro" id="IPR004447">
    <property type="entry name" value="Peptidase_S41A"/>
</dbReference>
<accession>A0ABV6VHX1</accession>
<dbReference type="InterPro" id="IPR029045">
    <property type="entry name" value="ClpP/crotonase-like_dom_sf"/>
</dbReference>
<dbReference type="SUPFAM" id="SSF52096">
    <property type="entry name" value="ClpP/crotonase"/>
    <property type="match status" value="1"/>
</dbReference>
<dbReference type="EMBL" id="JBHEZX010000016">
    <property type="protein sequence ID" value="MFC1413340.1"/>
    <property type="molecule type" value="Genomic_DNA"/>
</dbReference>
<feature type="domain" description="PDZ" evidence="5">
    <location>
        <begin position="68"/>
        <end position="137"/>
    </location>
</feature>
<comment type="caution">
    <text evidence="6">The sequence shown here is derived from an EMBL/GenBank/DDBJ whole genome shotgun (WGS) entry which is preliminary data.</text>
</comment>
<dbReference type="InterPro" id="IPR041489">
    <property type="entry name" value="PDZ_6"/>
</dbReference>
<name>A0ABV6VHX1_9ACTN</name>
<reference evidence="6 7" key="1">
    <citation type="submission" date="2024-09" db="EMBL/GenBank/DDBJ databases">
        <authorList>
            <person name="Lee S.D."/>
        </authorList>
    </citation>
    <scope>NUCLEOTIDE SEQUENCE [LARGE SCALE GENOMIC DNA]</scope>
    <source>
        <strain evidence="6 7">N1-1</strain>
    </source>
</reference>
<evidence type="ECO:0000256" key="4">
    <source>
        <dbReference type="ARBA" id="ARBA00022825"/>
    </source>
</evidence>
<evidence type="ECO:0000256" key="3">
    <source>
        <dbReference type="ARBA" id="ARBA00022801"/>
    </source>
</evidence>
<keyword evidence="3" id="KW-0378">Hydrolase</keyword>
<evidence type="ECO:0000313" key="7">
    <source>
        <dbReference type="Proteomes" id="UP001592582"/>
    </source>
</evidence>
<evidence type="ECO:0000256" key="1">
    <source>
        <dbReference type="ARBA" id="ARBA00009179"/>
    </source>
</evidence>
<comment type="similarity">
    <text evidence="1">Belongs to the peptidase S41A family.</text>
</comment>
<dbReference type="InterPro" id="IPR036034">
    <property type="entry name" value="PDZ_sf"/>
</dbReference>
<dbReference type="PANTHER" id="PTHR32060:SF30">
    <property type="entry name" value="CARBOXY-TERMINAL PROCESSING PROTEASE CTPA"/>
    <property type="match status" value="1"/>
</dbReference>
<keyword evidence="4" id="KW-0720">Serine protease</keyword>
<dbReference type="PROSITE" id="PS50106">
    <property type="entry name" value="PDZ"/>
    <property type="match status" value="1"/>
</dbReference>
<organism evidence="6 7">
    <name type="scientific">Streptacidiphilus alkalitolerans</name>
    <dbReference type="NCBI Taxonomy" id="3342712"/>
    <lineage>
        <taxon>Bacteria</taxon>
        <taxon>Bacillati</taxon>
        <taxon>Actinomycetota</taxon>
        <taxon>Actinomycetes</taxon>
        <taxon>Kitasatosporales</taxon>
        <taxon>Streptomycetaceae</taxon>
        <taxon>Streptacidiphilus</taxon>
    </lineage>
</organism>
<protein>
    <submittedName>
        <fullName evidence="6">S41 family peptidase</fullName>
    </submittedName>
</protein>
<dbReference type="Pfam" id="PF03572">
    <property type="entry name" value="Peptidase_S41"/>
    <property type="match status" value="1"/>
</dbReference>
<dbReference type="Gene3D" id="2.30.42.10">
    <property type="match status" value="1"/>
</dbReference>
<keyword evidence="2" id="KW-0645">Protease</keyword>
<dbReference type="Gene3D" id="3.30.750.44">
    <property type="match status" value="1"/>
</dbReference>
<dbReference type="Proteomes" id="UP001592582">
    <property type="component" value="Unassembled WGS sequence"/>
</dbReference>
<dbReference type="RefSeq" id="WP_380515041.1">
    <property type="nucleotide sequence ID" value="NZ_JBHEZX010000016.1"/>
</dbReference>
<keyword evidence="7" id="KW-1185">Reference proteome</keyword>
<evidence type="ECO:0000256" key="2">
    <source>
        <dbReference type="ARBA" id="ARBA00022670"/>
    </source>
</evidence>
<dbReference type="CDD" id="cd06782">
    <property type="entry name" value="cpPDZ_CPP-like"/>
    <property type="match status" value="1"/>
</dbReference>
<dbReference type="SUPFAM" id="SSF50156">
    <property type="entry name" value="PDZ domain-like"/>
    <property type="match status" value="1"/>
</dbReference>
<dbReference type="SMART" id="SM00228">
    <property type="entry name" value="PDZ"/>
    <property type="match status" value="1"/>
</dbReference>
<sequence length="366" mass="37546">MSGSHPHLRLQLALGLVFGAVLATGATAGAWGSEGRPPALSVSADAAARHWVEHSGDRWAAYYSPQQYAVMTEALDGRYAGVGLWVVRSPSGVVTVSQVRGDGPAARASVRAGERLLAVDGRKVTGLPVTEVVALLRGGSPVAGTDVSLTLQRGKQLRTVTLRRQLLDAEDVVVDHPVTGITRIVVSAFTTGTGDQVEAAVQQSAADRGRGILLDLRGNSGGLLEESVESASSLLDGGPVGSYRDDGRTYPLTAEPGGNTGLPVVVLVDGGTMSAAELLTGALQDRGRAVVVGSRTFGKGAVQQPDPLPGGAVVERTVGHYRTPDGHDLDGTGITPDVPVPPADGAPAAERTAMTVLNDLAGLDSQ</sequence>
<proteinExistence type="inferred from homology"/>
<evidence type="ECO:0000259" key="5">
    <source>
        <dbReference type="PROSITE" id="PS50106"/>
    </source>
</evidence>
<dbReference type="SMART" id="SM00245">
    <property type="entry name" value="TSPc"/>
    <property type="match status" value="1"/>
</dbReference>
<dbReference type="InterPro" id="IPR005151">
    <property type="entry name" value="Tail-specific_protease"/>
</dbReference>
<dbReference type="InterPro" id="IPR001478">
    <property type="entry name" value="PDZ"/>
</dbReference>
<gene>
    <name evidence="6" type="ORF">ACEZDG_29145</name>
</gene>
<dbReference type="PANTHER" id="PTHR32060">
    <property type="entry name" value="TAIL-SPECIFIC PROTEASE"/>
    <property type="match status" value="1"/>
</dbReference>
<dbReference type="Pfam" id="PF17820">
    <property type="entry name" value="PDZ_6"/>
    <property type="match status" value="1"/>
</dbReference>
<dbReference type="Gene3D" id="3.90.226.10">
    <property type="entry name" value="2-enoyl-CoA Hydratase, Chain A, domain 1"/>
    <property type="match status" value="1"/>
</dbReference>
<dbReference type="CDD" id="cd07560">
    <property type="entry name" value="Peptidase_S41_CPP"/>
    <property type="match status" value="1"/>
</dbReference>